<dbReference type="InterPro" id="IPR027268">
    <property type="entry name" value="Peptidase_M4/M1_CTD_sf"/>
</dbReference>
<dbReference type="GO" id="GO:0008270">
    <property type="term" value="F:zinc ion binding"/>
    <property type="evidence" value="ECO:0007669"/>
    <property type="project" value="InterPro"/>
</dbReference>
<evidence type="ECO:0000313" key="16">
    <source>
        <dbReference type="EMBL" id="XAY07301.1"/>
    </source>
</evidence>
<dbReference type="InterPro" id="IPR042097">
    <property type="entry name" value="Aminopeptidase_N-like_N_sf"/>
</dbReference>
<dbReference type="Gene3D" id="2.60.40.1730">
    <property type="entry name" value="tricorn interacting facor f3 domain"/>
    <property type="match status" value="1"/>
</dbReference>
<keyword evidence="6" id="KW-0645">Protease</keyword>
<evidence type="ECO:0000259" key="15">
    <source>
        <dbReference type="Pfam" id="PF17900"/>
    </source>
</evidence>
<dbReference type="InterPro" id="IPR001930">
    <property type="entry name" value="Peptidase_M1"/>
</dbReference>
<evidence type="ECO:0000256" key="13">
    <source>
        <dbReference type="SAM" id="SignalP"/>
    </source>
</evidence>
<reference evidence="16" key="1">
    <citation type="submission" date="2022-12" db="EMBL/GenBank/DDBJ databases">
        <title>Paraconexibacter alkalitolerans sp. nov. and Baekduia alba sp. nov., isolated from soil and emended description of the genera Paraconexibacter (Chun et al., 2020) and Baekduia (An et al., 2020).</title>
        <authorList>
            <person name="Vieira S."/>
            <person name="Huber K.J."/>
            <person name="Geppert A."/>
            <person name="Wolf J."/>
            <person name="Neumann-Schaal M."/>
            <person name="Muesken M."/>
            <person name="Overmann J."/>
        </authorList>
    </citation>
    <scope>NUCLEOTIDE SEQUENCE</scope>
    <source>
        <strain evidence="16">AEG42_29</strain>
    </source>
</reference>
<dbReference type="Pfam" id="PF01433">
    <property type="entry name" value="Peptidase_M1"/>
    <property type="match status" value="1"/>
</dbReference>
<comment type="similarity">
    <text evidence="3">Belongs to the peptidase M1 family.</text>
</comment>
<keyword evidence="13" id="KW-0732">Signal</keyword>
<dbReference type="InterPro" id="IPR014782">
    <property type="entry name" value="Peptidase_M1_dom"/>
</dbReference>
<dbReference type="AlphaFoldDB" id="A0AAU7AZX0"/>
<dbReference type="RefSeq" id="WP_354698500.1">
    <property type="nucleotide sequence ID" value="NZ_CP114014.1"/>
</dbReference>
<accession>A0AAU7AZX0</accession>
<dbReference type="InterPro" id="IPR045357">
    <property type="entry name" value="Aminopeptidase_N-like_N"/>
</dbReference>
<dbReference type="SUPFAM" id="SSF55486">
    <property type="entry name" value="Metalloproteases ('zincins'), catalytic domain"/>
    <property type="match status" value="1"/>
</dbReference>
<evidence type="ECO:0000256" key="8">
    <source>
        <dbReference type="ARBA" id="ARBA00022801"/>
    </source>
</evidence>
<evidence type="ECO:0000256" key="9">
    <source>
        <dbReference type="ARBA" id="ARBA00022833"/>
    </source>
</evidence>
<dbReference type="EMBL" id="CP114014">
    <property type="protein sequence ID" value="XAY07301.1"/>
    <property type="molecule type" value="Genomic_DNA"/>
</dbReference>
<evidence type="ECO:0000259" key="14">
    <source>
        <dbReference type="Pfam" id="PF01433"/>
    </source>
</evidence>
<dbReference type="KEGG" id="parq:DSM112329_04182"/>
<evidence type="ECO:0000256" key="10">
    <source>
        <dbReference type="ARBA" id="ARBA00023049"/>
    </source>
</evidence>
<organism evidence="16">
    <name type="scientific">Paraconexibacter sp. AEG42_29</name>
    <dbReference type="NCBI Taxonomy" id="2997339"/>
    <lineage>
        <taxon>Bacteria</taxon>
        <taxon>Bacillati</taxon>
        <taxon>Actinomycetota</taxon>
        <taxon>Thermoleophilia</taxon>
        <taxon>Solirubrobacterales</taxon>
        <taxon>Paraconexibacteraceae</taxon>
        <taxon>Paraconexibacter</taxon>
    </lineage>
</organism>
<dbReference type="GO" id="GO:0016285">
    <property type="term" value="F:alanyl aminopeptidase activity"/>
    <property type="evidence" value="ECO:0007669"/>
    <property type="project" value="UniProtKB-EC"/>
</dbReference>
<keyword evidence="10" id="KW-0482">Metalloprotease</keyword>
<sequence length="538" mass="58919">MAFSVCSFRAACRVSVVVAGVVLLGSCAGAAAATSPDFRPGARSLGDSLFPTIGNGGYDVGHYDLDLDYSVATKRLKATATIDAVATQDLSRFSFDLTRWNTVRRVSVNGQPATFTTDAKRSKVLITPSRGIRDGARVRSVVQYEGVQRPLPGKTILKEGWIPNAKAGAVAVNQPAGAMGWYPNNNVPSDKATYTTRITVPRGYSAIATGVLTDRRHDARNTRNPRSTFVWKSTDPTSTYLVSVAVGRFDVNSLNPARPKKTAPVAGSRNRPLPFYTAITSALPAKGKARSAATLGQSSGIVDFYSAYYGVRYPFTSLGGIVTLQSFGLNLETQGKPTYAVTTIDRDSGPWIGVVAHELAHQFFGNLVTPARWRDMWLSEGMSIFSEWVWSSTGTFFPIPTRDQYLDVYANPAYPISWRVPPADPARPEDLFDGDGMYRRAPATIEAIRQVLGDATFKAMMRRWLTEHAYGSATTEQFIALVKQTDPARAGRWTEFFRQWLYTSYPTAPLSPGAPRVDKPQINADNFDTYIDTAALRR</sequence>
<comment type="cofactor">
    <cofactor evidence="2">
        <name>Zn(2+)</name>
        <dbReference type="ChEBI" id="CHEBI:29105"/>
    </cofactor>
</comment>
<gene>
    <name evidence="16" type="ORF">DSM112329_04182</name>
</gene>
<keyword evidence="7" id="KW-0479">Metal-binding</keyword>
<dbReference type="Pfam" id="PF17900">
    <property type="entry name" value="Peptidase_M1_N"/>
    <property type="match status" value="1"/>
</dbReference>
<dbReference type="Gene3D" id="1.10.390.10">
    <property type="entry name" value="Neutral Protease Domain 2"/>
    <property type="match status" value="1"/>
</dbReference>
<proteinExistence type="inferred from homology"/>
<dbReference type="EC" id="3.4.11.2" evidence="4"/>
<dbReference type="PANTHER" id="PTHR11533">
    <property type="entry name" value="PROTEASE M1 ZINC METALLOPROTEASE"/>
    <property type="match status" value="1"/>
</dbReference>
<dbReference type="SUPFAM" id="SSF63737">
    <property type="entry name" value="Leukotriene A4 hydrolase N-terminal domain"/>
    <property type="match status" value="1"/>
</dbReference>
<evidence type="ECO:0000256" key="4">
    <source>
        <dbReference type="ARBA" id="ARBA00012564"/>
    </source>
</evidence>
<evidence type="ECO:0000256" key="7">
    <source>
        <dbReference type="ARBA" id="ARBA00022723"/>
    </source>
</evidence>
<dbReference type="GO" id="GO:0008237">
    <property type="term" value="F:metallopeptidase activity"/>
    <property type="evidence" value="ECO:0007669"/>
    <property type="project" value="UniProtKB-KW"/>
</dbReference>
<name>A0AAU7AZX0_9ACTN</name>
<evidence type="ECO:0000256" key="6">
    <source>
        <dbReference type="ARBA" id="ARBA00022670"/>
    </source>
</evidence>
<evidence type="ECO:0000256" key="1">
    <source>
        <dbReference type="ARBA" id="ARBA00000098"/>
    </source>
</evidence>
<dbReference type="GO" id="GO:0006508">
    <property type="term" value="P:proteolysis"/>
    <property type="evidence" value="ECO:0007669"/>
    <property type="project" value="UniProtKB-KW"/>
</dbReference>
<feature type="signal peptide" evidence="13">
    <location>
        <begin position="1"/>
        <end position="30"/>
    </location>
</feature>
<dbReference type="CDD" id="cd09603">
    <property type="entry name" value="M1_APN_like"/>
    <property type="match status" value="1"/>
</dbReference>
<evidence type="ECO:0000256" key="5">
    <source>
        <dbReference type="ARBA" id="ARBA00015611"/>
    </source>
</evidence>
<evidence type="ECO:0000256" key="12">
    <source>
        <dbReference type="ARBA" id="ARBA00031533"/>
    </source>
</evidence>
<keyword evidence="9" id="KW-0862">Zinc</keyword>
<protein>
    <recommendedName>
        <fullName evidence="5">Aminopeptidase N</fullName>
        <ecNumber evidence="4">3.4.11.2</ecNumber>
    </recommendedName>
    <alternativeName>
        <fullName evidence="11">Alanine aminopeptidase</fullName>
    </alternativeName>
    <alternativeName>
        <fullName evidence="12">Lysyl aminopeptidase</fullName>
    </alternativeName>
</protein>
<dbReference type="InterPro" id="IPR050344">
    <property type="entry name" value="Peptidase_M1_aminopeptidases"/>
</dbReference>
<keyword evidence="8" id="KW-0378">Hydrolase</keyword>
<dbReference type="PRINTS" id="PR00756">
    <property type="entry name" value="ALADIPTASE"/>
</dbReference>
<evidence type="ECO:0000256" key="2">
    <source>
        <dbReference type="ARBA" id="ARBA00001947"/>
    </source>
</evidence>
<feature type="chain" id="PRO_5043683394" description="Aminopeptidase N" evidence="13">
    <location>
        <begin position="31"/>
        <end position="538"/>
    </location>
</feature>
<comment type="catalytic activity">
    <reaction evidence="1">
        <text>Release of an N-terminal amino acid, Xaa-|-Yaa- from a peptide, amide or arylamide. Xaa is preferably Ala, but may be most amino acids including Pro (slow action). When a terminal hydrophobic residue is followed by a prolyl residue, the two may be released as an intact Xaa-Pro dipeptide.</text>
        <dbReference type="EC" id="3.4.11.2"/>
    </reaction>
</comment>
<feature type="domain" description="Peptidase M1 membrane alanine aminopeptidase" evidence="14">
    <location>
        <begin position="297"/>
        <end position="500"/>
    </location>
</feature>
<evidence type="ECO:0000256" key="3">
    <source>
        <dbReference type="ARBA" id="ARBA00010136"/>
    </source>
</evidence>
<feature type="domain" description="Aminopeptidase N-like N-terminal" evidence="15">
    <location>
        <begin position="62"/>
        <end position="241"/>
    </location>
</feature>
<evidence type="ECO:0000256" key="11">
    <source>
        <dbReference type="ARBA" id="ARBA00029811"/>
    </source>
</evidence>